<dbReference type="InterPro" id="IPR000792">
    <property type="entry name" value="Tscrpt_reg_LuxR_C"/>
</dbReference>
<protein>
    <submittedName>
        <fullName evidence="5">LuxR C-terminal-related transcriptional regulator</fullName>
    </submittedName>
</protein>
<evidence type="ECO:0000259" key="4">
    <source>
        <dbReference type="PROSITE" id="PS50043"/>
    </source>
</evidence>
<dbReference type="InterPro" id="IPR036388">
    <property type="entry name" value="WH-like_DNA-bd_sf"/>
</dbReference>
<gene>
    <name evidence="5" type="ORF">NEE14_003830</name>
</gene>
<dbReference type="PROSITE" id="PS00622">
    <property type="entry name" value="HTH_LUXR_1"/>
    <property type="match status" value="1"/>
</dbReference>
<keyword evidence="2" id="KW-0238">DNA-binding</keyword>
<dbReference type="Pfam" id="PF00196">
    <property type="entry name" value="GerE"/>
    <property type="match status" value="1"/>
</dbReference>
<organism evidence="5 6">
    <name type="scientific">Parabacteroides absconsus</name>
    <dbReference type="NCBI Taxonomy" id="2951805"/>
    <lineage>
        <taxon>Bacteria</taxon>
        <taxon>Pseudomonadati</taxon>
        <taxon>Bacteroidota</taxon>
        <taxon>Bacteroidia</taxon>
        <taxon>Bacteroidales</taxon>
        <taxon>Tannerellaceae</taxon>
        <taxon>Parabacteroides</taxon>
    </lineage>
</organism>
<feature type="domain" description="HTH luxR-type" evidence="4">
    <location>
        <begin position="117"/>
        <end position="182"/>
    </location>
</feature>
<dbReference type="PROSITE" id="PS50043">
    <property type="entry name" value="HTH_LUXR_2"/>
    <property type="match status" value="1"/>
</dbReference>
<keyword evidence="6" id="KW-1185">Reference proteome</keyword>
<dbReference type="PANTHER" id="PTHR44688:SF16">
    <property type="entry name" value="DNA-BINDING TRANSCRIPTIONAL ACTIVATOR DEVR_DOSR"/>
    <property type="match status" value="1"/>
</dbReference>
<evidence type="ECO:0000313" key="6">
    <source>
        <dbReference type="Proteomes" id="UP001320603"/>
    </source>
</evidence>
<evidence type="ECO:0000313" key="5">
    <source>
        <dbReference type="EMBL" id="WWV67126.1"/>
    </source>
</evidence>
<dbReference type="InterPro" id="IPR016032">
    <property type="entry name" value="Sig_transdc_resp-reg_C-effctor"/>
</dbReference>
<name>A0ABZ2INB7_9BACT</name>
<dbReference type="PANTHER" id="PTHR44688">
    <property type="entry name" value="DNA-BINDING TRANSCRIPTIONAL ACTIVATOR DEVR_DOSR"/>
    <property type="match status" value="1"/>
</dbReference>
<proteinExistence type="predicted"/>
<evidence type="ECO:0000256" key="2">
    <source>
        <dbReference type="ARBA" id="ARBA00023125"/>
    </source>
</evidence>
<dbReference type="CDD" id="cd06170">
    <property type="entry name" value="LuxR_C_like"/>
    <property type="match status" value="1"/>
</dbReference>
<dbReference type="PRINTS" id="PR00038">
    <property type="entry name" value="HTHLUXR"/>
</dbReference>
<dbReference type="Proteomes" id="UP001320603">
    <property type="component" value="Chromosome"/>
</dbReference>
<dbReference type="SMART" id="SM00421">
    <property type="entry name" value="HTH_LUXR"/>
    <property type="match status" value="1"/>
</dbReference>
<evidence type="ECO:0000256" key="3">
    <source>
        <dbReference type="ARBA" id="ARBA00023163"/>
    </source>
</evidence>
<dbReference type="SUPFAM" id="SSF46894">
    <property type="entry name" value="C-terminal effector domain of the bipartite response regulators"/>
    <property type="match status" value="1"/>
</dbReference>
<keyword evidence="3" id="KW-0804">Transcription</keyword>
<dbReference type="Gene3D" id="1.10.10.10">
    <property type="entry name" value="Winged helix-like DNA-binding domain superfamily/Winged helix DNA-binding domain"/>
    <property type="match status" value="1"/>
</dbReference>
<keyword evidence="1" id="KW-0805">Transcription regulation</keyword>
<sequence length="191" mass="21849">MAKNKQIAIILADRLQFYGLDCLLKEYFSPLQIRYFPDMLSLIEKQPDLFDFYFTDAQTFLIYWDYFLPRRNKVIILVDKPDTNLPVTNMISTRSSIETTIELLESVLLAENTSSSTDINNKDLSGREIDVLQQIVRGHTNKEIAEHLNISLNTVLSHRKNITAKLGIKTVSGLTFYAIMNGLISGDEIEL</sequence>
<evidence type="ECO:0000256" key="1">
    <source>
        <dbReference type="ARBA" id="ARBA00023015"/>
    </source>
</evidence>
<dbReference type="RefSeq" id="WP_251966514.1">
    <property type="nucleotide sequence ID" value="NZ_CP146284.1"/>
</dbReference>
<accession>A0ABZ2INB7</accession>
<reference evidence="5 6" key="1">
    <citation type="submission" date="2024-02" db="EMBL/GenBank/DDBJ databases">
        <title>Whole genome sequencing of Parabacteroides sp. AD58.</title>
        <authorList>
            <person name="Chaplin A.V."/>
            <person name="Pikina A.P."/>
            <person name="Sokolova S.R."/>
            <person name="Korostin D.O."/>
            <person name="Efimov B.A."/>
        </authorList>
    </citation>
    <scope>NUCLEOTIDE SEQUENCE [LARGE SCALE GENOMIC DNA]</scope>
    <source>
        <strain evidence="5 6">AD58</strain>
    </source>
</reference>
<dbReference type="EMBL" id="CP146284">
    <property type="protein sequence ID" value="WWV67126.1"/>
    <property type="molecule type" value="Genomic_DNA"/>
</dbReference>